<evidence type="ECO:0000313" key="5">
    <source>
        <dbReference type="Proteomes" id="UP000199520"/>
    </source>
</evidence>
<feature type="chain" id="PRO_5011762241" evidence="3">
    <location>
        <begin position="24"/>
        <end position="308"/>
    </location>
</feature>
<evidence type="ECO:0000313" key="4">
    <source>
        <dbReference type="EMBL" id="SFL83920.1"/>
    </source>
</evidence>
<dbReference type="OrthoDB" id="9781943at2"/>
<organism evidence="4 5">
    <name type="scientific">Pelosinus propionicus DSM 13327</name>
    <dbReference type="NCBI Taxonomy" id="1123291"/>
    <lineage>
        <taxon>Bacteria</taxon>
        <taxon>Bacillati</taxon>
        <taxon>Bacillota</taxon>
        <taxon>Negativicutes</taxon>
        <taxon>Selenomonadales</taxon>
        <taxon>Sporomusaceae</taxon>
        <taxon>Pelosinus</taxon>
    </lineage>
</organism>
<evidence type="ECO:0000256" key="2">
    <source>
        <dbReference type="ARBA" id="ARBA00022729"/>
    </source>
</evidence>
<dbReference type="PANTHER" id="PTHR35841">
    <property type="entry name" value="PHOSPHONATES-BINDING PERIPLASMIC PROTEIN"/>
    <property type="match status" value="1"/>
</dbReference>
<name>A0A1I4KYU8_9FIRM</name>
<dbReference type="GO" id="GO:0043190">
    <property type="term" value="C:ATP-binding cassette (ABC) transporter complex"/>
    <property type="evidence" value="ECO:0007669"/>
    <property type="project" value="InterPro"/>
</dbReference>
<dbReference type="RefSeq" id="WP_090937598.1">
    <property type="nucleotide sequence ID" value="NZ_FOTS01000020.1"/>
</dbReference>
<evidence type="ECO:0000256" key="3">
    <source>
        <dbReference type="SAM" id="SignalP"/>
    </source>
</evidence>
<keyword evidence="5" id="KW-1185">Reference proteome</keyword>
<protein>
    <submittedName>
        <fullName evidence="4">Phosphonate transport system substrate-binding protein</fullName>
    </submittedName>
</protein>
<dbReference type="Pfam" id="PF12974">
    <property type="entry name" value="Phosphonate-bd"/>
    <property type="match status" value="1"/>
</dbReference>
<dbReference type="EMBL" id="FOTS01000020">
    <property type="protein sequence ID" value="SFL83920.1"/>
    <property type="molecule type" value="Genomic_DNA"/>
</dbReference>
<dbReference type="PANTHER" id="PTHR35841:SF1">
    <property type="entry name" value="PHOSPHONATES-BINDING PERIPLASMIC PROTEIN"/>
    <property type="match status" value="1"/>
</dbReference>
<keyword evidence="2 3" id="KW-0732">Signal</keyword>
<dbReference type="GO" id="GO:0055085">
    <property type="term" value="P:transmembrane transport"/>
    <property type="evidence" value="ECO:0007669"/>
    <property type="project" value="InterPro"/>
</dbReference>
<proteinExistence type="inferred from homology"/>
<gene>
    <name evidence="4" type="ORF">SAMN04490355_102080</name>
</gene>
<accession>A0A1I4KYU8</accession>
<feature type="signal peptide" evidence="3">
    <location>
        <begin position="1"/>
        <end position="23"/>
    </location>
</feature>
<dbReference type="CDD" id="cd13571">
    <property type="entry name" value="PBP2_PnhD_1"/>
    <property type="match status" value="1"/>
</dbReference>
<dbReference type="Gene3D" id="3.40.190.10">
    <property type="entry name" value="Periplasmic binding protein-like II"/>
    <property type="match status" value="2"/>
</dbReference>
<dbReference type="NCBIfam" id="TIGR01098">
    <property type="entry name" value="3A0109s03R"/>
    <property type="match status" value="1"/>
</dbReference>
<sequence length="308" mass="35510">MKLKFLTFSILMFFVLFTNSCKSNTTPYIDFSQPSEFVSLQNNSKLDERPLLIALASVFSPHETISYYRQIADYVSKQTGRQTILVQRKTYAEVNMLLANGDVDIAFLSTGAYSSYRGMNEIELFVMAEHGGNSLYAPEVIVHRDSNIYTISDLQDKVFAFTDPLSYSGHMVMEEYLRQRNTDPEKFFKRYFYTYSHDKSIWAVATKVTDGASFDSQIYEYAKIKTPELAAKVRIIASMPSVPTGPVVINKRMNTQQKEQLRHIFLTMNEDPDTLAAMQHLVIDKFVFPTPKLYEPLRKIYDRTNTFL</sequence>
<dbReference type="InterPro" id="IPR005770">
    <property type="entry name" value="PhnD"/>
</dbReference>
<comment type="similarity">
    <text evidence="1">Belongs to the phosphate/phosphite/phosphonate binding protein family.</text>
</comment>
<dbReference type="Proteomes" id="UP000199520">
    <property type="component" value="Unassembled WGS sequence"/>
</dbReference>
<reference evidence="5" key="1">
    <citation type="submission" date="2016-10" db="EMBL/GenBank/DDBJ databases">
        <authorList>
            <person name="Varghese N."/>
            <person name="Submissions S."/>
        </authorList>
    </citation>
    <scope>NUCLEOTIDE SEQUENCE [LARGE SCALE GENOMIC DNA]</scope>
    <source>
        <strain evidence="5">DSM 13327</strain>
    </source>
</reference>
<dbReference type="STRING" id="1123291.SAMN04490355_102080"/>
<dbReference type="SUPFAM" id="SSF53850">
    <property type="entry name" value="Periplasmic binding protein-like II"/>
    <property type="match status" value="1"/>
</dbReference>
<dbReference type="AlphaFoldDB" id="A0A1I4KYU8"/>
<evidence type="ECO:0000256" key="1">
    <source>
        <dbReference type="ARBA" id="ARBA00007162"/>
    </source>
</evidence>